<keyword evidence="2" id="KW-1185">Reference proteome</keyword>
<dbReference type="RefSeq" id="WP_012436153.1">
    <property type="nucleotide sequence ID" value="NZ_CATWDO010000003.1"/>
</dbReference>
<name>A0ABM9JG96_9RALS</name>
<sequence>MHITDTQAAERQAEHANGSVSAAITLARAARVIEALLENAAFDGSTVLLQFKNSGQAFEIVREAREAIKAARHILTGVKPC</sequence>
<comment type="caution">
    <text evidence="1">The sequence shown here is derived from an EMBL/GenBank/DDBJ whole genome shotgun (WGS) entry which is preliminary data.</text>
</comment>
<protein>
    <submittedName>
        <fullName evidence="1">Uncharacterized protein</fullName>
    </submittedName>
</protein>
<dbReference type="Proteomes" id="UP001189773">
    <property type="component" value="Unassembled WGS sequence"/>
</dbReference>
<accession>A0ABM9JG96</accession>
<reference evidence="1 2" key="1">
    <citation type="submission" date="2023-07" db="EMBL/GenBank/DDBJ databases">
        <authorList>
            <person name="Peeters C."/>
        </authorList>
    </citation>
    <scope>NUCLEOTIDE SEQUENCE [LARGE SCALE GENOMIC DNA]</scope>
    <source>
        <strain evidence="1 2">LMG 18095</strain>
    </source>
</reference>
<proteinExistence type="predicted"/>
<evidence type="ECO:0000313" key="2">
    <source>
        <dbReference type="Proteomes" id="UP001189773"/>
    </source>
</evidence>
<gene>
    <name evidence="1" type="ORF">LMG18095_02275</name>
</gene>
<dbReference type="EMBL" id="CATZAR010000005">
    <property type="protein sequence ID" value="CAJ0792158.1"/>
    <property type="molecule type" value="Genomic_DNA"/>
</dbReference>
<evidence type="ECO:0000313" key="1">
    <source>
        <dbReference type="EMBL" id="CAJ0792158.1"/>
    </source>
</evidence>
<organism evidence="1 2">
    <name type="scientific">Ralstonia thomasii</name>
    <dbReference type="NCBI Taxonomy" id="3058596"/>
    <lineage>
        <taxon>Bacteria</taxon>
        <taxon>Pseudomonadati</taxon>
        <taxon>Pseudomonadota</taxon>
        <taxon>Betaproteobacteria</taxon>
        <taxon>Burkholderiales</taxon>
        <taxon>Burkholderiaceae</taxon>
        <taxon>Ralstonia</taxon>
    </lineage>
</organism>